<keyword evidence="1" id="KW-0175">Coiled coil</keyword>
<dbReference type="Proteomes" id="UP001595533">
    <property type="component" value="Unassembled WGS sequence"/>
</dbReference>
<dbReference type="InterPro" id="IPR020958">
    <property type="entry name" value="DUF3686"/>
</dbReference>
<dbReference type="InterPro" id="IPR003593">
    <property type="entry name" value="AAA+_ATPase"/>
</dbReference>
<evidence type="ECO:0000259" key="3">
    <source>
        <dbReference type="SMART" id="SM00382"/>
    </source>
</evidence>
<sequence length="1770" mass="200889">MAEDNQTINQAVASGGSYEVIRKRLEEQNKQLENQIIQLNQMREEAFGKTILEVVDRVRVRTENNCTPRDIVRINGHLLFGYNVFIGLKKETKVSDVFALYSLQEDDGQFEVKEEPLKGTFLDDPLFVKQFLELYSYYKKAELIQLRVVNQKLMAAFQIGEKIGDIRVFRWGIDSQGQVSYIDDRGERDIELPPPFDFEWHKASREHFVQGRHPHVSILDEVFVETVGGDLTIKIEDNTEDGEGIYREAVDEPNQSLEDADIYYAKVEALILLKILPYKEEVWRYFVFNTRTHEVLRVDEIGHACVQLPNDHGIIFPGGYYLHTGESKVFAEDVEGLRFKRRWNSPNGEDVLYVFYERHEGRFALYSYNMIRKELQSPIFGHGYSLFEDGRMIIFRSESTEPTRIHPMQIWQTPYTSEEYSAAQPADESELATIGNAELVQGISELYSISKLISDQQPSVVVYEELIKNIQRVQDGYYWLENESLGGFSTRLKQIGETSELVLDEFEKVKSINQQSAKALKQAGEELKGLLRGIQISNWDTPEPFVDGLLQLKRHKGHLLSLREYRYIDLAALDRMGQQVDEEIVTLGQKTTQFLSEQSAMGHYEQVVESVHDKIGLLKTAKDLKPLLEELDEMSLGLDALSEVINGLDIDDTLQKTAILEAVSRIYSRINQTKAHAKLTLKELSATESVAEFAAQLAVLSQSITSGVALAETPDGCDEQLARLMVQLEELESNFSDNDEFLDEILNKREELHETFENKKQSLIDQRQRKAQNVQSAASRVLQSIERRSLKFTETDQLNTYFSSDPMIHKVAELVIELRDLDDNVKADDVESRLKAVKEQAIRSLRDKKDIFEDGGQAIKLGKHRFSVNTQPLDLTIIPKDDRLVFHLSGTDYYEAAEHDELNRYQDYWQQAISSENHQVYRAEYLAYVLFQEGLQGKNGHSLNAMQDLSTAELEQLVREYASPRYQEGYEKGVHDHDASRILRQLLEAHAKAPLMMYGPTARALASWYWLQLTDEAQKQHFTEQAMTAAKIAAAFGSRDMCVDLYELFQVEMQTYYETQGMTFTAAQLLLAAEFLLEYLIHSEASERLQISVQAKKLVDQLNNQLESLGEHKNFRARLKKLKGQTKAQWQLTAYWLKGLIAQNNESAMSRCVDEAIVYLLIDDAKRYDPSAVSLHCEAAGLLGDHGNIDDRTLRFEFDEFMERLSHFAEAVKPEFHAFRTIKQQLMERQRAGMALESFKARPLSSFVRNKLINESYLPIIGNNLAKQMGTLGANKRSDLMGLLLLISPPGYGKTTLMEYTANRLGLNFMKINCPSLGHDVKSLDPANAPNATARQELDKLNLALEMGNNVMLYLDDIQHTHPEFLQKFISLCDGTRKIEGVFKGTSKTYDLRGKKFCVIMAGNPYTESGEVFKIPDMLANRADVYNLGDVLSGQDDVFAMSYIENSLTSNPVLAPLALRDLNDLYLLMDMAHGKDVAQADLSHTYAASEINEITTVLKSLFRIQDVILKVNQEYIRSAAMDDRYREEPPFKLQGSYRNMNKLAEKVVAIMDENELEQLLDDHYAGEAQLLTTGAEENLLKLKELRGVLTSEEAERWEDIRKEFRIRNALAGDDADGATKIASQIAGLKQSMGDWGAVMQSGLDEQRAAEQRSLLAMTEQLTTAIGQLNLQVSVTNEPLPGLDDALASLSETMETSFIPVIMTMNKKLGINSEVLEKVTELSEKIQRLSQRKSSRTVTQSSAGGTTSTQKTSAKKVSKKKVTKKKSPGSD</sequence>
<dbReference type="RefSeq" id="WP_077412769.1">
    <property type="nucleotide sequence ID" value="NZ_JBHRTS010000011.1"/>
</dbReference>
<evidence type="ECO:0000313" key="5">
    <source>
        <dbReference type="Proteomes" id="UP001595533"/>
    </source>
</evidence>
<organism evidence="4 5">
    <name type="scientific">Marinicella sediminis</name>
    <dbReference type="NCBI Taxonomy" id="1792834"/>
    <lineage>
        <taxon>Bacteria</taxon>
        <taxon>Pseudomonadati</taxon>
        <taxon>Pseudomonadota</taxon>
        <taxon>Gammaproteobacteria</taxon>
        <taxon>Lysobacterales</taxon>
        <taxon>Marinicellaceae</taxon>
        <taxon>Marinicella</taxon>
    </lineage>
</organism>
<accession>A0ABV7JGC9</accession>
<dbReference type="SMART" id="SM00382">
    <property type="entry name" value="AAA"/>
    <property type="match status" value="1"/>
</dbReference>
<feature type="coiled-coil region" evidence="1">
    <location>
        <begin position="15"/>
        <end position="49"/>
    </location>
</feature>
<feature type="compositionally biased region" description="Basic residues" evidence="2">
    <location>
        <begin position="1752"/>
        <end position="1770"/>
    </location>
</feature>
<dbReference type="InterPro" id="IPR003959">
    <property type="entry name" value="ATPase_AAA_core"/>
</dbReference>
<comment type="caution">
    <text evidence="4">The sequence shown here is derived from an EMBL/GenBank/DDBJ whole genome shotgun (WGS) entry which is preliminary data.</text>
</comment>
<keyword evidence="5" id="KW-1185">Reference proteome</keyword>
<dbReference type="Pfam" id="PF00004">
    <property type="entry name" value="AAA"/>
    <property type="match status" value="1"/>
</dbReference>
<dbReference type="CDD" id="cd00009">
    <property type="entry name" value="AAA"/>
    <property type="match status" value="1"/>
</dbReference>
<dbReference type="Pfam" id="PF25472">
    <property type="entry name" value="DUF7902"/>
    <property type="match status" value="1"/>
</dbReference>
<feature type="domain" description="AAA+ ATPase" evidence="3">
    <location>
        <begin position="1280"/>
        <end position="1429"/>
    </location>
</feature>
<dbReference type="EMBL" id="JBHRTS010000011">
    <property type="protein sequence ID" value="MFC3195883.1"/>
    <property type="molecule type" value="Genomic_DNA"/>
</dbReference>
<dbReference type="Gene3D" id="3.40.50.300">
    <property type="entry name" value="P-loop containing nucleotide triphosphate hydrolases"/>
    <property type="match status" value="1"/>
</dbReference>
<name>A0ABV7JGC9_9GAMM</name>
<protein>
    <submittedName>
        <fullName evidence="4">DNA repair ATPase</fullName>
    </submittedName>
</protein>
<evidence type="ECO:0000256" key="1">
    <source>
        <dbReference type="SAM" id="Coils"/>
    </source>
</evidence>
<dbReference type="InterPro" id="IPR057224">
    <property type="entry name" value="DUF7902"/>
</dbReference>
<proteinExistence type="predicted"/>
<reference evidence="5" key="1">
    <citation type="journal article" date="2019" name="Int. J. Syst. Evol. Microbiol.">
        <title>The Global Catalogue of Microorganisms (GCM) 10K type strain sequencing project: providing services to taxonomists for standard genome sequencing and annotation.</title>
        <authorList>
            <consortium name="The Broad Institute Genomics Platform"/>
            <consortium name="The Broad Institute Genome Sequencing Center for Infectious Disease"/>
            <person name="Wu L."/>
            <person name="Ma J."/>
        </authorList>
    </citation>
    <scope>NUCLEOTIDE SEQUENCE [LARGE SCALE GENOMIC DNA]</scope>
    <source>
        <strain evidence="5">KCTC 42953</strain>
    </source>
</reference>
<feature type="region of interest" description="Disordered" evidence="2">
    <location>
        <begin position="1726"/>
        <end position="1770"/>
    </location>
</feature>
<feature type="compositionally biased region" description="Low complexity" evidence="2">
    <location>
        <begin position="1736"/>
        <end position="1751"/>
    </location>
</feature>
<dbReference type="Pfam" id="PF12458">
    <property type="entry name" value="DUF3686"/>
    <property type="match status" value="1"/>
</dbReference>
<evidence type="ECO:0000256" key="2">
    <source>
        <dbReference type="SAM" id="MobiDB-lite"/>
    </source>
</evidence>
<evidence type="ECO:0000313" key="4">
    <source>
        <dbReference type="EMBL" id="MFC3195883.1"/>
    </source>
</evidence>
<dbReference type="InterPro" id="IPR027417">
    <property type="entry name" value="P-loop_NTPase"/>
</dbReference>
<gene>
    <name evidence="4" type="ORF">ACFODZ_16635</name>
</gene>
<dbReference type="SUPFAM" id="SSF52540">
    <property type="entry name" value="P-loop containing nucleoside triphosphate hydrolases"/>
    <property type="match status" value="1"/>
</dbReference>